<evidence type="ECO:0000256" key="10">
    <source>
        <dbReference type="SAM" id="MobiDB-lite"/>
    </source>
</evidence>
<comment type="similarity">
    <text evidence="3">Belongs to the type II topoisomerase GyrB family.</text>
</comment>
<evidence type="ECO:0000313" key="12">
    <source>
        <dbReference type="EMBL" id="QBO34944.1"/>
    </source>
</evidence>
<feature type="site" description="Interaction with DNA" evidence="9">
    <location>
        <position position="510"/>
    </location>
</feature>
<dbReference type="GO" id="GO:0034335">
    <property type="term" value="F:DNA negative supercoiling activity"/>
    <property type="evidence" value="ECO:0007669"/>
    <property type="project" value="UniProtKB-ARBA"/>
</dbReference>
<dbReference type="GO" id="GO:0007059">
    <property type="term" value="P:chromosome segregation"/>
    <property type="evidence" value="ECO:0007669"/>
    <property type="project" value="UniProtKB-UniRule"/>
</dbReference>
<feature type="binding site" evidence="9">
    <location>
        <position position="74"/>
    </location>
    <ligand>
        <name>ATP</name>
        <dbReference type="ChEBI" id="CHEBI:30616"/>
    </ligand>
</feature>
<dbReference type="Gene3D" id="3.40.50.670">
    <property type="match status" value="1"/>
</dbReference>
<dbReference type="PRINTS" id="PR00418">
    <property type="entry name" value="TPI2FAMILY"/>
</dbReference>
<dbReference type="PROSITE" id="PS50880">
    <property type="entry name" value="TOPRIM"/>
    <property type="match status" value="1"/>
</dbReference>
<dbReference type="InterPro" id="IPR013759">
    <property type="entry name" value="Topo_IIA_B_C"/>
</dbReference>
<feature type="site" description="Interaction with DNA" evidence="9">
    <location>
        <position position="626"/>
    </location>
</feature>
<dbReference type="InterPro" id="IPR005740">
    <property type="entry name" value="ParE_type2"/>
</dbReference>
<feature type="binding site" evidence="9">
    <location>
        <position position="341"/>
    </location>
    <ligand>
        <name>ATP</name>
        <dbReference type="ChEBI" id="CHEBI:30616"/>
    </ligand>
</feature>
<evidence type="ECO:0000256" key="9">
    <source>
        <dbReference type="HAMAP-Rule" id="MF_00939"/>
    </source>
</evidence>
<dbReference type="PANTHER" id="PTHR45866:SF12">
    <property type="entry name" value="DNA TOPOISOMERASE 4 SUBUNIT B"/>
    <property type="match status" value="1"/>
</dbReference>
<keyword evidence="9" id="KW-0799">Topoisomerase</keyword>
<evidence type="ECO:0000256" key="4">
    <source>
        <dbReference type="ARBA" id="ARBA00022723"/>
    </source>
</evidence>
<dbReference type="AlphaFoldDB" id="A0A4P6YQS8"/>
<dbReference type="Gene3D" id="3.30.230.10">
    <property type="match status" value="1"/>
</dbReference>
<sequence>MAKKPEYSDDSITVLEGLEAVRKRPGMYIGSTDGRGLHHLVYEIVDNAVDEALAGYGDEINVTIHADNAITVVDHGRGMPVGMHASGKPTPEVILTVLHAGGKFGQGGYKTSGGLHGVGSSVVNALSEALTVTIVRDGFKYEEHFANGGTPVGTLENLGKTKEHNGTKVTFKPDPKIFSTTVYNFGTLSERLRESAFLLKNIKITLTDERANQERHEEFFYQEGIKEFAAYLNEDKETLGDIMYFDGFSQGVEVEVAAQYNDGYTETTLSFVNNVRTPDGGTHEAGFRSAWTKAFNEYARKVGLLKEKDKNLEGSDVREGLATVISLRVPEELLQFEGQTKDKLGTPEARSIVDTVINEQLGYYLMENGDFGQMLIRKSLKAREAREAARKARDESRSGKKKGKTERLLSGKLTPAQSKNAKKNELFLVEGDSAGGSAKQGRDRKFQAILPLRGKVLNTEKAKLADIMKNEEIATMIYTIGASVGPDFSLEDANYSKVIIMTDADDDGAHIQTLLLTFFYKYMRPLIEAGKVYIALPPLYKLQKSVGKKQQIVYAWTNEQLAEKQQELGKGFGLQRFKGLGEMNADQLWDTTMNPESRTLIRVRIDDAILAEKRVTTLMGDKVEPRRKWIEDNVAFTLEESDSILDTASVLNDESNLAEDAAVAVVTTDTAVDELPTAEPVITDWRTTADNETKTDPDIKLF</sequence>
<feature type="binding site" evidence="9">
    <location>
        <begin position="114"/>
        <end position="120"/>
    </location>
    <ligand>
        <name>ATP</name>
        <dbReference type="ChEBI" id="CHEBI:30616"/>
    </ligand>
</feature>
<proteinExistence type="inferred from homology"/>
<dbReference type="InterPro" id="IPR020568">
    <property type="entry name" value="Ribosomal_Su5_D2-typ_SF"/>
</dbReference>
<dbReference type="KEGG" id="wei:EQG49_00040"/>
<feature type="compositionally biased region" description="Basic and acidic residues" evidence="10">
    <location>
        <begin position="387"/>
        <end position="398"/>
    </location>
</feature>
<dbReference type="InterPro" id="IPR014721">
    <property type="entry name" value="Ribsml_uS5_D2-typ_fold_subgr"/>
</dbReference>
<evidence type="ECO:0000256" key="2">
    <source>
        <dbReference type="ARBA" id="ARBA00001946"/>
    </source>
</evidence>
<evidence type="ECO:0000259" key="11">
    <source>
        <dbReference type="PROSITE" id="PS50880"/>
    </source>
</evidence>
<dbReference type="SUPFAM" id="SSF54211">
    <property type="entry name" value="Ribosomal protein S5 domain 2-like"/>
    <property type="match status" value="1"/>
</dbReference>
<dbReference type="GO" id="GO:0005524">
    <property type="term" value="F:ATP binding"/>
    <property type="evidence" value="ECO:0007669"/>
    <property type="project" value="UniProtKB-UniRule"/>
</dbReference>
<dbReference type="SMART" id="SM00433">
    <property type="entry name" value="TOP2c"/>
    <property type="match status" value="1"/>
</dbReference>
<name>A0A4P6YQS8_9LACO</name>
<evidence type="ECO:0000256" key="5">
    <source>
        <dbReference type="ARBA" id="ARBA00022842"/>
    </source>
</evidence>
<evidence type="ECO:0000256" key="8">
    <source>
        <dbReference type="ARBA" id="ARBA00063644"/>
    </source>
</evidence>
<evidence type="ECO:0000256" key="1">
    <source>
        <dbReference type="ARBA" id="ARBA00000185"/>
    </source>
</evidence>
<dbReference type="PROSITE" id="PS00177">
    <property type="entry name" value="TOPOISOMERASE_II"/>
    <property type="match status" value="1"/>
</dbReference>
<dbReference type="GO" id="GO:0005694">
    <property type="term" value="C:chromosome"/>
    <property type="evidence" value="ECO:0007669"/>
    <property type="project" value="InterPro"/>
</dbReference>
<dbReference type="NCBIfam" id="TIGR01058">
    <property type="entry name" value="parE_Gpos"/>
    <property type="match status" value="1"/>
</dbReference>
<dbReference type="FunFam" id="3.30.230.10:FF:000005">
    <property type="entry name" value="DNA gyrase subunit B"/>
    <property type="match status" value="1"/>
</dbReference>
<dbReference type="CDD" id="cd00822">
    <property type="entry name" value="TopoII_Trans_DNA_gyrase"/>
    <property type="match status" value="1"/>
</dbReference>
<keyword evidence="13" id="KW-1185">Reference proteome</keyword>
<keyword evidence="4" id="KW-0479">Metal-binding</keyword>
<dbReference type="InterPro" id="IPR036890">
    <property type="entry name" value="HATPase_C_sf"/>
</dbReference>
<dbReference type="HAMAP" id="MF_00939">
    <property type="entry name" value="ParE_type2"/>
    <property type="match status" value="1"/>
</dbReference>
<protein>
    <recommendedName>
        <fullName evidence="9">DNA topoisomerase 4 subunit B</fullName>
        <ecNumber evidence="9">5.6.2.2</ecNumber>
    </recommendedName>
    <alternativeName>
        <fullName evidence="9">Topoisomerase IV subunit B</fullName>
    </alternativeName>
</protein>
<dbReference type="OrthoDB" id="9802808at2"/>
<dbReference type="EMBL" id="CP037940">
    <property type="protein sequence ID" value="QBO34944.1"/>
    <property type="molecule type" value="Genomic_DNA"/>
</dbReference>
<dbReference type="RefSeq" id="WP_133362024.1">
    <property type="nucleotide sequence ID" value="NZ_CP037940.1"/>
</dbReference>
<accession>A0A4P6YQS8</accession>
<keyword evidence="5" id="KW-0460">Magnesium</keyword>
<comment type="cofactor">
    <cofactor evidence="2">
        <name>Mg(2+)</name>
        <dbReference type="ChEBI" id="CHEBI:18420"/>
    </cofactor>
</comment>
<dbReference type="InterPro" id="IPR002288">
    <property type="entry name" value="DNA_gyrase_B_C"/>
</dbReference>
<dbReference type="InterPro" id="IPR006171">
    <property type="entry name" value="TOPRIM_dom"/>
</dbReference>
<reference evidence="13" key="1">
    <citation type="submission" date="2019-03" db="EMBL/GenBank/DDBJ databases">
        <title>Weissella sp. 26KH-42 Genome sequencing.</title>
        <authorList>
            <person name="Heo J."/>
            <person name="Kim S.-J."/>
            <person name="Kim J.-S."/>
            <person name="Hong S.-B."/>
            <person name="Kwon S.-W."/>
        </authorList>
    </citation>
    <scope>NUCLEOTIDE SEQUENCE [LARGE SCALE GENOMIC DNA]</scope>
    <source>
        <strain evidence="13">26KH-42</strain>
    </source>
</reference>
<evidence type="ECO:0000256" key="7">
    <source>
        <dbReference type="ARBA" id="ARBA00023235"/>
    </source>
</evidence>
<dbReference type="InterPro" id="IPR001241">
    <property type="entry name" value="Topo_IIA"/>
</dbReference>
<feature type="site" description="Interaction with DNA" evidence="9">
    <location>
        <position position="458"/>
    </location>
</feature>
<dbReference type="FunFam" id="3.30.565.10:FF:000002">
    <property type="entry name" value="DNA gyrase subunit B"/>
    <property type="match status" value="1"/>
</dbReference>
<keyword evidence="9" id="KW-0547">Nucleotide-binding</keyword>
<comment type="subunit">
    <text evidence="8 9">Heterotetramer composed of ParC and ParE.</text>
</comment>
<feature type="binding site" evidence="9">
    <location>
        <position position="47"/>
    </location>
    <ligand>
        <name>ATP</name>
        <dbReference type="ChEBI" id="CHEBI:30616"/>
    </ligand>
</feature>
<dbReference type="GO" id="GO:0006265">
    <property type="term" value="P:DNA topological change"/>
    <property type="evidence" value="ECO:0007669"/>
    <property type="project" value="UniProtKB-UniRule"/>
</dbReference>
<dbReference type="Gene3D" id="3.30.565.10">
    <property type="entry name" value="Histidine kinase-like ATPase, C-terminal domain"/>
    <property type="match status" value="1"/>
</dbReference>
<dbReference type="InterPro" id="IPR013506">
    <property type="entry name" value="Topo_IIA_bsu_dom2"/>
</dbReference>
<gene>
    <name evidence="9 12" type="primary">parE</name>
    <name evidence="12" type="ORF">EQG49_00040</name>
</gene>
<evidence type="ECO:0000313" key="13">
    <source>
        <dbReference type="Proteomes" id="UP000292886"/>
    </source>
</evidence>
<dbReference type="InterPro" id="IPR003594">
    <property type="entry name" value="HATPase_dom"/>
</dbReference>
<dbReference type="CDD" id="cd16928">
    <property type="entry name" value="HATPase_GyrB-like"/>
    <property type="match status" value="1"/>
</dbReference>
<dbReference type="PANTHER" id="PTHR45866">
    <property type="entry name" value="DNA GYRASE/TOPOISOMERASE SUBUNIT B"/>
    <property type="match status" value="1"/>
</dbReference>
<evidence type="ECO:0000256" key="6">
    <source>
        <dbReference type="ARBA" id="ARBA00023125"/>
    </source>
</evidence>
<evidence type="ECO:0000256" key="3">
    <source>
        <dbReference type="ARBA" id="ARBA00010708"/>
    </source>
</evidence>
<dbReference type="InterPro" id="IPR018522">
    <property type="entry name" value="TopoIIA_CS"/>
</dbReference>
<dbReference type="Pfam" id="PF01751">
    <property type="entry name" value="Toprim"/>
    <property type="match status" value="1"/>
</dbReference>
<dbReference type="EC" id="5.6.2.2" evidence="9"/>
<dbReference type="SMART" id="SM00387">
    <property type="entry name" value="HATPase_c"/>
    <property type="match status" value="1"/>
</dbReference>
<keyword evidence="7 9" id="KW-0413">Isomerase</keyword>
<dbReference type="InterPro" id="IPR013760">
    <property type="entry name" value="Topo_IIA-like_dom_sf"/>
</dbReference>
<dbReference type="Proteomes" id="UP000292886">
    <property type="component" value="Chromosome"/>
</dbReference>
<dbReference type="Pfam" id="PF00204">
    <property type="entry name" value="DNA_gyraseB"/>
    <property type="match status" value="1"/>
</dbReference>
<dbReference type="Pfam" id="PF02518">
    <property type="entry name" value="HATPase_c"/>
    <property type="match status" value="1"/>
</dbReference>
<dbReference type="SUPFAM" id="SSF55874">
    <property type="entry name" value="ATPase domain of HSP90 chaperone/DNA topoisomerase II/histidine kinase"/>
    <property type="match status" value="1"/>
</dbReference>
<dbReference type="NCBIfam" id="NF004189">
    <property type="entry name" value="PRK05644.1"/>
    <property type="match status" value="1"/>
</dbReference>
<dbReference type="FunFam" id="3.40.50.670:FF:000002">
    <property type="entry name" value="DNA gyrase subunit B"/>
    <property type="match status" value="1"/>
</dbReference>
<dbReference type="GO" id="GO:0003677">
    <property type="term" value="F:DNA binding"/>
    <property type="evidence" value="ECO:0007669"/>
    <property type="project" value="UniProtKB-UniRule"/>
</dbReference>
<organism evidence="12 13">
    <name type="scientific">Periweissella cryptocerci</name>
    <dbReference type="NCBI Taxonomy" id="2506420"/>
    <lineage>
        <taxon>Bacteria</taxon>
        <taxon>Bacillati</taxon>
        <taxon>Bacillota</taxon>
        <taxon>Bacilli</taxon>
        <taxon>Lactobacillales</taxon>
        <taxon>Lactobacillaceae</taxon>
        <taxon>Periweissella</taxon>
    </lineage>
</organism>
<dbReference type="GO" id="GO:0046872">
    <property type="term" value="F:metal ion binding"/>
    <property type="evidence" value="ECO:0007669"/>
    <property type="project" value="UniProtKB-KW"/>
</dbReference>
<feature type="binding site" evidence="9">
    <location>
        <position position="7"/>
    </location>
    <ligand>
        <name>ATP</name>
        <dbReference type="ChEBI" id="CHEBI:30616"/>
    </ligand>
</feature>
<comment type="catalytic activity">
    <reaction evidence="1 9">
        <text>ATP-dependent breakage, passage and rejoining of double-stranded DNA.</text>
        <dbReference type="EC" id="5.6.2.2"/>
    </reaction>
</comment>
<dbReference type="InterPro" id="IPR000565">
    <property type="entry name" value="Topo_IIA_B"/>
</dbReference>
<feature type="domain" description="Toprim" evidence="11">
    <location>
        <begin position="424"/>
        <end position="538"/>
    </location>
</feature>
<comment type="function">
    <text evidence="9">Topoisomerase IV is essential for chromosome segregation. It relaxes supercoiled DNA. Performs the decatenation events required during the replication of a circular DNA molecule.</text>
</comment>
<dbReference type="SUPFAM" id="SSF56719">
    <property type="entry name" value="Type II DNA topoisomerase"/>
    <property type="match status" value="1"/>
</dbReference>
<keyword evidence="6 9" id="KW-0238">DNA-binding</keyword>
<feature type="region of interest" description="Disordered" evidence="10">
    <location>
        <begin position="387"/>
        <end position="415"/>
    </location>
</feature>
<comment type="similarity">
    <text evidence="9">Belongs to the type II topoisomerase family. ParE type 2 subfamily.</text>
</comment>
<dbReference type="PRINTS" id="PR01159">
    <property type="entry name" value="DNAGYRASEB"/>
</dbReference>
<keyword evidence="9" id="KW-0067">ATP-binding</keyword>
<dbReference type="Pfam" id="PF00986">
    <property type="entry name" value="DNA_gyraseB_C"/>
    <property type="match status" value="1"/>
</dbReference>